<reference evidence="7" key="1">
    <citation type="submission" date="2023-03" db="EMBL/GenBank/DDBJ databases">
        <title>MT1 and MT2 Draft Genomes of Novel Species.</title>
        <authorList>
            <person name="Venkateswaran K."/>
        </authorList>
    </citation>
    <scope>NUCLEOTIDE SEQUENCE</scope>
    <source>
        <strain evidence="7">F6_3S_P_2</strain>
    </source>
</reference>
<dbReference type="InterPro" id="IPR002941">
    <property type="entry name" value="DNA_methylase_N4/N6"/>
</dbReference>
<dbReference type="Gene3D" id="3.40.50.150">
    <property type="entry name" value="Vaccinia Virus protein VP39"/>
    <property type="match status" value="1"/>
</dbReference>
<dbReference type="InterPro" id="IPR007560">
    <property type="entry name" value="Restrct_endonuc_IV_Mrr"/>
</dbReference>
<dbReference type="RefSeq" id="WP_301244119.1">
    <property type="nucleotide sequence ID" value="NZ_JAROCC010000009.1"/>
</dbReference>
<dbReference type="SUPFAM" id="SSF52980">
    <property type="entry name" value="Restriction endonuclease-like"/>
    <property type="match status" value="1"/>
</dbReference>
<organism evidence="7 8">
    <name type="scientific">Sporosarcina highlanderae</name>
    <dbReference type="NCBI Taxonomy" id="3035916"/>
    <lineage>
        <taxon>Bacteria</taxon>
        <taxon>Bacillati</taxon>
        <taxon>Bacillota</taxon>
        <taxon>Bacilli</taxon>
        <taxon>Bacillales</taxon>
        <taxon>Caryophanaceae</taxon>
        <taxon>Sporosarcina</taxon>
    </lineage>
</organism>
<dbReference type="EC" id="2.1.1.-" evidence="4"/>
<dbReference type="InterPro" id="IPR011335">
    <property type="entry name" value="Restrct_endonuc-II-like"/>
</dbReference>
<evidence type="ECO:0000256" key="2">
    <source>
        <dbReference type="ARBA" id="ARBA00022679"/>
    </source>
</evidence>
<evidence type="ECO:0000256" key="4">
    <source>
        <dbReference type="RuleBase" id="RU362026"/>
    </source>
</evidence>
<dbReference type="InterPro" id="IPR029063">
    <property type="entry name" value="SAM-dependent_MTases_sf"/>
</dbReference>
<dbReference type="InterPro" id="IPR001091">
    <property type="entry name" value="RM_Methyltransferase"/>
</dbReference>
<dbReference type="GO" id="GO:0008168">
    <property type="term" value="F:methyltransferase activity"/>
    <property type="evidence" value="ECO:0007669"/>
    <property type="project" value="UniProtKB-KW"/>
</dbReference>
<feature type="domain" description="Restriction endonuclease type IV Mrr" evidence="6">
    <location>
        <begin position="107"/>
        <end position="196"/>
    </location>
</feature>
<evidence type="ECO:0000256" key="1">
    <source>
        <dbReference type="ARBA" id="ARBA00022603"/>
    </source>
</evidence>
<evidence type="ECO:0000313" key="7">
    <source>
        <dbReference type="EMBL" id="MDN4608196.1"/>
    </source>
</evidence>
<evidence type="ECO:0000259" key="5">
    <source>
        <dbReference type="Pfam" id="PF01555"/>
    </source>
</evidence>
<dbReference type="SUPFAM" id="SSF53335">
    <property type="entry name" value="S-adenosyl-L-methionine-dependent methyltransferases"/>
    <property type="match status" value="1"/>
</dbReference>
<name>A0ABT8JSR0_9BACL</name>
<dbReference type="Pfam" id="PF04471">
    <property type="entry name" value="Mrr_cat"/>
    <property type="match status" value="1"/>
</dbReference>
<dbReference type="Gene3D" id="3.40.1350.10">
    <property type="match status" value="1"/>
</dbReference>
<dbReference type="PANTHER" id="PTHR13370:SF3">
    <property type="entry name" value="TRNA (GUANINE(10)-N2)-METHYLTRANSFERASE HOMOLOG"/>
    <property type="match status" value="1"/>
</dbReference>
<dbReference type="Proteomes" id="UP001175097">
    <property type="component" value="Unassembled WGS sequence"/>
</dbReference>
<dbReference type="EMBL" id="JAROCC010000009">
    <property type="protein sequence ID" value="MDN4608196.1"/>
    <property type="molecule type" value="Genomic_DNA"/>
</dbReference>
<accession>A0ABT8JSR0</accession>
<keyword evidence="3" id="KW-0680">Restriction system</keyword>
<dbReference type="GO" id="GO:0032259">
    <property type="term" value="P:methylation"/>
    <property type="evidence" value="ECO:0007669"/>
    <property type="project" value="UniProtKB-KW"/>
</dbReference>
<keyword evidence="8" id="KW-1185">Reference proteome</keyword>
<dbReference type="PANTHER" id="PTHR13370">
    <property type="entry name" value="RNA METHYLASE-RELATED"/>
    <property type="match status" value="1"/>
</dbReference>
<sequence>MTPTSKERVGYPTQKPLKLLERILLAATNPGDTILDPFCGCGTAVVAAERLGRKWIGIDITHIAITTIKDRLNDEFGMLANFNIQGEPVDLEGAEELAKNNRFQFQIWALSLLGMNYKKDYNSISKGADGGIDGIRYFENGKIGNLGKCIIQVKSGKVSVKDIRELNTVVDNESADLGVFVTLKSPTRNMKVEAARCGVFTDYKGNDFPKIGIVEVNDLLTHKIMPHNVFPE</sequence>
<keyword evidence="2" id="KW-0808">Transferase</keyword>
<proteinExistence type="inferred from homology"/>
<evidence type="ECO:0000256" key="3">
    <source>
        <dbReference type="ARBA" id="ARBA00022747"/>
    </source>
</evidence>
<gene>
    <name evidence="7" type="ORF">P5G49_12035</name>
</gene>
<evidence type="ECO:0000259" key="6">
    <source>
        <dbReference type="Pfam" id="PF04471"/>
    </source>
</evidence>
<keyword evidence="1 7" id="KW-0489">Methyltransferase</keyword>
<comment type="similarity">
    <text evidence="4">Belongs to the N(4)/N(6)-methyltransferase family.</text>
</comment>
<dbReference type="Pfam" id="PF01555">
    <property type="entry name" value="N6_N4_Mtase"/>
    <property type="match status" value="1"/>
</dbReference>
<dbReference type="InterPro" id="IPR011856">
    <property type="entry name" value="tRNA_endonuc-like_dom_sf"/>
</dbReference>
<feature type="domain" description="DNA methylase N-4/N-6" evidence="5">
    <location>
        <begin position="4"/>
        <end position="68"/>
    </location>
</feature>
<protein>
    <recommendedName>
        <fullName evidence="4">Methyltransferase</fullName>
        <ecNumber evidence="4">2.1.1.-</ecNumber>
    </recommendedName>
</protein>
<dbReference type="PRINTS" id="PR00508">
    <property type="entry name" value="S21N4MTFRASE"/>
</dbReference>
<evidence type="ECO:0000313" key="8">
    <source>
        <dbReference type="Proteomes" id="UP001175097"/>
    </source>
</evidence>
<comment type="caution">
    <text evidence="7">The sequence shown here is derived from an EMBL/GenBank/DDBJ whole genome shotgun (WGS) entry which is preliminary data.</text>
</comment>